<sequence length="337" mass="38075">MNSPEKITIPVGLCYNLKSGHHNGDDDEEYDTIETIDFLDEQLSSFGLTVYRMEQDNTLFHNLLEKKPAFVFNIAEGRGKTRSRESQVPCLLDWLSIPHYGSDGIALGITLDKLLTNTMLAHNGIPVPKMYMADDMKACDALASHFDGRPFIVKPRWEGSSKGIFNDSVVDSFADCKDRARRILSSYHQPALIEEFITGDEVTVAVKGNEELSVIGMMRISEKSPSDRFVYSLENKREWQTNILYQRASDSIPPAVCSAMRDNAFAAFRCLDLHDVARIDFRIDSKGVPRIIDINPLPGLSPEYSDIMLISKLHDRDFTEVVREIIAISLRRNKIVV</sequence>
<dbReference type="InterPro" id="IPR016185">
    <property type="entry name" value="PreATP-grasp_dom_sf"/>
</dbReference>
<dbReference type="EMBL" id="QZJZ01000063">
    <property type="protein sequence ID" value="RJP58652.1"/>
    <property type="molecule type" value="Genomic_DNA"/>
</dbReference>
<dbReference type="Proteomes" id="UP000266426">
    <property type="component" value="Unassembled WGS sequence"/>
</dbReference>
<dbReference type="GO" id="GO:0008716">
    <property type="term" value="F:D-alanine-D-alanine ligase activity"/>
    <property type="evidence" value="ECO:0007669"/>
    <property type="project" value="InterPro"/>
</dbReference>
<keyword evidence="4" id="KW-0067">ATP-binding</keyword>
<evidence type="ECO:0000259" key="5">
    <source>
        <dbReference type="PROSITE" id="PS50975"/>
    </source>
</evidence>
<dbReference type="GO" id="GO:0046872">
    <property type="term" value="F:metal ion binding"/>
    <property type="evidence" value="ECO:0007669"/>
    <property type="project" value="InterPro"/>
</dbReference>
<evidence type="ECO:0000256" key="2">
    <source>
        <dbReference type="ARBA" id="ARBA00022598"/>
    </source>
</evidence>
<dbReference type="GO" id="GO:0005524">
    <property type="term" value="F:ATP binding"/>
    <property type="evidence" value="ECO:0007669"/>
    <property type="project" value="UniProtKB-UniRule"/>
</dbReference>
<dbReference type="AlphaFoldDB" id="A0A3A4R0Y9"/>
<evidence type="ECO:0000256" key="3">
    <source>
        <dbReference type="ARBA" id="ARBA00023316"/>
    </source>
</evidence>
<dbReference type="GO" id="GO:0071555">
    <property type="term" value="P:cell wall organization"/>
    <property type="evidence" value="ECO:0007669"/>
    <property type="project" value="UniProtKB-KW"/>
</dbReference>
<comment type="caution">
    <text evidence="6">The sequence shown here is derived from an EMBL/GenBank/DDBJ whole genome shotgun (WGS) entry which is preliminary data.</text>
</comment>
<name>A0A3A4R0Y9_9BACT</name>
<evidence type="ECO:0000256" key="1">
    <source>
        <dbReference type="ARBA" id="ARBA00010871"/>
    </source>
</evidence>
<organism evidence="6 7">
    <name type="scientific">Candidatus Auribacter fodinae</name>
    <dbReference type="NCBI Taxonomy" id="2093366"/>
    <lineage>
        <taxon>Bacteria</taxon>
        <taxon>Pseudomonadati</taxon>
        <taxon>Candidatus Auribacterota</taxon>
        <taxon>Candidatus Auribacteria</taxon>
        <taxon>Candidatus Auribacterales</taxon>
        <taxon>Candidatus Auribacteraceae</taxon>
        <taxon>Candidatus Auribacter</taxon>
    </lineage>
</organism>
<evidence type="ECO:0000313" key="7">
    <source>
        <dbReference type="Proteomes" id="UP000266426"/>
    </source>
</evidence>
<keyword evidence="4" id="KW-0547">Nucleotide-binding</keyword>
<evidence type="ECO:0000313" key="6">
    <source>
        <dbReference type="EMBL" id="RJP58652.1"/>
    </source>
</evidence>
<keyword evidence="2" id="KW-0436">Ligase</keyword>
<protein>
    <submittedName>
        <fullName evidence="6">ATP-grasp domain-containing protein</fullName>
    </submittedName>
</protein>
<dbReference type="PANTHER" id="PTHR23132:SF23">
    <property type="entry name" value="D-ALANINE--D-ALANINE LIGASE B"/>
    <property type="match status" value="1"/>
</dbReference>
<dbReference type="SUPFAM" id="SSF52440">
    <property type="entry name" value="PreATP-grasp domain"/>
    <property type="match status" value="1"/>
</dbReference>
<dbReference type="Gene3D" id="3.30.1490.20">
    <property type="entry name" value="ATP-grasp fold, A domain"/>
    <property type="match status" value="1"/>
</dbReference>
<dbReference type="InterPro" id="IPR011761">
    <property type="entry name" value="ATP-grasp"/>
</dbReference>
<proteinExistence type="inferred from homology"/>
<dbReference type="InterPro" id="IPR011095">
    <property type="entry name" value="Dala_Dala_lig_C"/>
</dbReference>
<dbReference type="SUPFAM" id="SSF56059">
    <property type="entry name" value="Glutathione synthetase ATP-binding domain-like"/>
    <property type="match status" value="1"/>
</dbReference>
<reference evidence="6 7" key="1">
    <citation type="journal article" date="2017" name="ISME J.">
        <title>Energy and carbon metabolisms in a deep terrestrial subsurface fluid microbial community.</title>
        <authorList>
            <person name="Momper L."/>
            <person name="Jungbluth S.P."/>
            <person name="Lee M.D."/>
            <person name="Amend J.P."/>
        </authorList>
    </citation>
    <scope>NUCLEOTIDE SEQUENCE [LARGE SCALE GENOMIC DNA]</scope>
    <source>
        <strain evidence="6">SURF_26</strain>
    </source>
</reference>
<dbReference type="PROSITE" id="PS50975">
    <property type="entry name" value="ATP_GRASP"/>
    <property type="match status" value="1"/>
</dbReference>
<dbReference type="InterPro" id="IPR013815">
    <property type="entry name" value="ATP_grasp_subdomain_1"/>
</dbReference>
<dbReference type="Gene3D" id="3.30.470.20">
    <property type="entry name" value="ATP-grasp fold, B domain"/>
    <property type="match status" value="1"/>
</dbReference>
<keyword evidence="3" id="KW-0961">Cell wall biogenesis/degradation</keyword>
<evidence type="ECO:0000256" key="4">
    <source>
        <dbReference type="PROSITE-ProRule" id="PRU00409"/>
    </source>
</evidence>
<accession>A0A3A4R0Y9</accession>
<feature type="domain" description="ATP-grasp" evidence="5">
    <location>
        <begin position="117"/>
        <end position="327"/>
    </location>
</feature>
<dbReference type="PANTHER" id="PTHR23132">
    <property type="entry name" value="D-ALANINE--D-ALANINE LIGASE"/>
    <property type="match status" value="1"/>
</dbReference>
<comment type="similarity">
    <text evidence="1">Belongs to the D-alanine--D-alanine ligase family.</text>
</comment>
<gene>
    <name evidence="6" type="ORF">C4541_07565</name>
</gene>
<dbReference type="Pfam" id="PF07478">
    <property type="entry name" value="Dala_Dala_lig_C"/>
    <property type="match status" value="1"/>
</dbReference>